<dbReference type="AlphaFoldDB" id="M2Y4N7"/>
<dbReference type="Gramene" id="EME30814">
    <property type="protein sequence ID" value="EME30814"/>
    <property type="gene ID" value="Gasu_18310"/>
</dbReference>
<reference evidence="2" key="1">
    <citation type="journal article" date="2013" name="Science">
        <title>Gene transfer from bacteria and archaea facilitated evolution of an extremophilic eukaryote.</title>
        <authorList>
            <person name="Schonknecht G."/>
            <person name="Chen W.H."/>
            <person name="Ternes C.M."/>
            <person name="Barbier G.G."/>
            <person name="Shrestha R.P."/>
            <person name="Stanke M."/>
            <person name="Brautigam A."/>
            <person name="Baker B.J."/>
            <person name="Banfield J.F."/>
            <person name="Garavito R.M."/>
            <person name="Carr K."/>
            <person name="Wilkerson C."/>
            <person name="Rensing S.A."/>
            <person name="Gagneul D."/>
            <person name="Dickenson N.E."/>
            <person name="Oesterhelt C."/>
            <person name="Lercher M.J."/>
            <person name="Weber A.P."/>
        </authorList>
    </citation>
    <scope>NUCLEOTIDE SEQUENCE [LARGE SCALE GENOMIC DNA]</scope>
    <source>
        <strain evidence="2">074W</strain>
    </source>
</reference>
<sequence>MAQQLTKAINNKAQISSTLHRWVTYVKAWKALSEEGKEQLQVIAQRLLYLRAGALESQLDSRVRKNLHEHVSIISQHWEKIKELIAKLELMKQGMHRCFRALETYCLDSSDSVLFGTLSVAQFMKYIEAVNASFSRDFTCKQQVLSSFSNYSSRDILTILITIWWRQPSIDPIEVDFVVGAIVAELAIDEYNILQEDSERTYLQPSSSLNSSNSEIFSYLLS</sequence>
<dbReference type="OrthoDB" id="10332254at2759"/>
<evidence type="ECO:0000313" key="1">
    <source>
        <dbReference type="EMBL" id="EME30814.1"/>
    </source>
</evidence>
<keyword evidence="2" id="KW-1185">Reference proteome</keyword>
<dbReference type="EMBL" id="KB454496">
    <property type="protein sequence ID" value="EME30814.1"/>
    <property type="molecule type" value="Genomic_DNA"/>
</dbReference>
<gene>
    <name evidence="1" type="ORF">Gasu_18310</name>
</gene>
<dbReference type="KEGG" id="gsl:Gasu_18310"/>
<evidence type="ECO:0000313" key="2">
    <source>
        <dbReference type="Proteomes" id="UP000030680"/>
    </source>
</evidence>
<organism evidence="1 2">
    <name type="scientific">Galdieria sulphuraria</name>
    <name type="common">Red alga</name>
    <dbReference type="NCBI Taxonomy" id="130081"/>
    <lineage>
        <taxon>Eukaryota</taxon>
        <taxon>Rhodophyta</taxon>
        <taxon>Bangiophyceae</taxon>
        <taxon>Galdieriales</taxon>
        <taxon>Galdieriaceae</taxon>
        <taxon>Galdieria</taxon>
    </lineage>
</organism>
<dbReference type="Proteomes" id="UP000030680">
    <property type="component" value="Unassembled WGS sequence"/>
</dbReference>
<name>M2Y4N7_GALSU</name>
<accession>M2Y4N7</accession>
<proteinExistence type="predicted"/>
<dbReference type="RefSeq" id="XP_005707334.1">
    <property type="nucleotide sequence ID" value="XM_005707277.1"/>
</dbReference>
<protein>
    <submittedName>
        <fullName evidence="1">Uncharacterized protein</fullName>
    </submittedName>
</protein>
<dbReference type="GeneID" id="17089511"/>